<protein>
    <submittedName>
        <fullName evidence="2">Uncharacterized protein</fullName>
    </submittedName>
</protein>
<feature type="compositionally biased region" description="Low complexity" evidence="1">
    <location>
        <begin position="500"/>
        <end position="510"/>
    </location>
</feature>
<feature type="region of interest" description="Disordered" evidence="1">
    <location>
        <begin position="818"/>
        <end position="837"/>
    </location>
</feature>
<proteinExistence type="predicted"/>
<evidence type="ECO:0000313" key="2">
    <source>
        <dbReference type="EMBL" id="OEH78659.1"/>
    </source>
</evidence>
<evidence type="ECO:0000313" key="3">
    <source>
        <dbReference type="Proteomes" id="UP000095192"/>
    </source>
</evidence>
<reference evidence="2 3" key="1">
    <citation type="journal article" date="2016" name="BMC Genomics">
        <title>Comparative genomics reveals Cyclospora cayetanensis possesses coccidia-like metabolism and invasion components but unique surface antigens.</title>
        <authorList>
            <person name="Liu S."/>
            <person name="Wang L."/>
            <person name="Zheng H."/>
            <person name="Xu Z."/>
            <person name="Roellig D.M."/>
            <person name="Li N."/>
            <person name="Frace M.A."/>
            <person name="Tang K."/>
            <person name="Arrowood M.J."/>
            <person name="Moss D.M."/>
            <person name="Zhang L."/>
            <person name="Feng Y."/>
            <person name="Xiao L."/>
        </authorList>
    </citation>
    <scope>NUCLEOTIDE SEQUENCE [LARGE SCALE GENOMIC DNA]</scope>
    <source>
        <strain evidence="2 3">CHN_HEN01</strain>
    </source>
</reference>
<feature type="compositionally biased region" description="Low complexity" evidence="1">
    <location>
        <begin position="862"/>
        <end position="891"/>
    </location>
</feature>
<feature type="compositionally biased region" description="Basic and acidic residues" evidence="1">
    <location>
        <begin position="269"/>
        <end position="281"/>
    </location>
</feature>
<feature type="region of interest" description="Disordered" evidence="1">
    <location>
        <begin position="257"/>
        <end position="284"/>
    </location>
</feature>
<dbReference type="VEuPathDB" id="ToxoDB:LOC34618643"/>
<feature type="region of interest" description="Disordered" evidence="1">
    <location>
        <begin position="19"/>
        <end position="66"/>
    </location>
</feature>
<name>A0A1D3D5D7_9EIME</name>
<dbReference type="VEuPathDB" id="ToxoDB:cyc_01675"/>
<comment type="caution">
    <text evidence="2">The sequence shown here is derived from an EMBL/GenBank/DDBJ whole genome shotgun (WGS) entry which is preliminary data.</text>
</comment>
<dbReference type="InParanoid" id="A0A1D3D5D7"/>
<feature type="compositionally biased region" description="Pro residues" evidence="1">
    <location>
        <begin position="689"/>
        <end position="714"/>
    </location>
</feature>
<feature type="compositionally biased region" description="Polar residues" evidence="1">
    <location>
        <begin position="824"/>
        <end position="834"/>
    </location>
</feature>
<gene>
    <name evidence="2" type="ORF">cyc_01675</name>
</gene>
<sequence length="1068" mass="113310">MASAGRALSRCLFSGVAEEENEVPPLANVSRESEYLPSPKDVMPQCRASPPGLPPSAEGSHQSPSLQAAATSPSCLALRPFRRQWLTPVASHPLPLPLECAMGGSPSKAFKLLSEAPQAVRDLWKVSFEAKTLRKRHVLLHADLQSVCSWISLQLESELLPLDDTLAGEKAFAAASAVYAQLLPQLLWATAVVALRLTTVTLQETTALWARLQLLALDATTSNAAAEMIADRGGSVTKSLRPRDSASLLYGPSRVFGRRKRRKPQQKQQQREESQSDHDFGEDTPLGALEAVANDTADPEALLQQIDRFRSGPKKSCEFLGGLPKQPEIAPVMSSSPVTSPFAALRRDLLQLGALRSPGDGLRPPPGDGSSVGSSTTSLPVISYSNAATAVSAAVNAGTPSNSSSPPVGTSAAEDRWTLMPWQSAAAAAAAAMKHGLSRRSSFSSVASDLMPLPHQRQLHQEPLMQGPLGFEVPVGAAVDPMVASPFRMQQQHPRPLLASEPSSVGSGSSKRTGASGMGGTPDGRWLPDLQQQQDVGVGEWQLPEEDSGWHQGAAEDAHAAHAAGSEENRALALAIPETLQQNMWRSQSKRKPKRLHKLQIDTALTRSACAATTAIGGGGGDAQGSRGSRRGPPGATGRSSWLEKENVLKGFDSPLLPSAEASDGGDGIDRWADAYQEVPEEYFQQQGAPPPPPGAPSDGMPPVPQRRFPPPDALPAHDAVETPESLPQGLYRKKDGAIVTLWPSAASLYELVEKHYMPGAAGYASHPYNTPPPPLSAPPPVQLSELLNGHSRRTAARAFRDALALHSHGLCTLRQEMPAISGGPTTPQRTPDGNRTELYPPLLIISQDAEEEQVWGTPLRPTTAAPTTPPDAHATEATAAAEAASWSEAPPEVPISDSESNRTPPRSFPGASARDAQTAVDAQTAAGVREHAAAVATAAADTALAEAAKRGEAPISDDQLEQAVQWLVTGLLDRLQEESRVHAHALVYWFVREILPSSALAGVASATAWEAKAVYAICTLIDEGVFLATRAARTEAPVDLEVLNTATRERGEALCCPFWLEGVAEVE</sequence>
<accession>A0A1D3D5D7</accession>
<dbReference type="EMBL" id="JROU02000657">
    <property type="protein sequence ID" value="OEH78659.1"/>
    <property type="molecule type" value="Genomic_DNA"/>
</dbReference>
<organism evidence="2 3">
    <name type="scientific">Cyclospora cayetanensis</name>
    <dbReference type="NCBI Taxonomy" id="88456"/>
    <lineage>
        <taxon>Eukaryota</taxon>
        <taxon>Sar</taxon>
        <taxon>Alveolata</taxon>
        <taxon>Apicomplexa</taxon>
        <taxon>Conoidasida</taxon>
        <taxon>Coccidia</taxon>
        <taxon>Eucoccidiorida</taxon>
        <taxon>Eimeriorina</taxon>
        <taxon>Eimeriidae</taxon>
        <taxon>Cyclospora</taxon>
    </lineage>
</organism>
<feature type="region of interest" description="Disordered" evidence="1">
    <location>
        <begin position="488"/>
        <end position="528"/>
    </location>
</feature>
<feature type="region of interest" description="Disordered" evidence="1">
    <location>
        <begin position="613"/>
        <end position="729"/>
    </location>
</feature>
<feature type="compositionally biased region" description="Low complexity" evidence="1">
    <location>
        <begin position="624"/>
        <end position="641"/>
    </location>
</feature>
<feature type="region of interest" description="Disordered" evidence="1">
    <location>
        <begin position="860"/>
        <end position="924"/>
    </location>
</feature>
<feature type="compositionally biased region" description="Low complexity" evidence="1">
    <location>
        <begin position="914"/>
        <end position="924"/>
    </location>
</feature>
<evidence type="ECO:0000256" key="1">
    <source>
        <dbReference type="SAM" id="MobiDB-lite"/>
    </source>
</evidence>
<keyword evidence="3" id="KW-1185">Reference proteome</keyword>
<dbReference type="Proteomes" id="UP000095192">
    <property type="component" value="Unassembled WGS sequence"/>
</dbReference>
<dbReference type="AlphaFoldDB" id="A0A1D3D5D7"/>